<evidence type="ECO:0000256" key="1">
    <source>
        <dbReference type="SAM" id="MobiDB-lite"/>
    </source>
</evidence>
<evidence type="ECO:0000313" key="5">
    <source>
        <dbReference type="Proteomes" id="UP000186922"/>
    </source>
</evidence>
<proteinExistence type="predicted"/>
<dbReference type="EMBL" id="BDGG01000008">
    <property type="protein sequence ID" value="GAV02811.1"/>
    <property type="molecule type" value="Genomic_DNA"/>
</dbReference>
<dbReference type="AlphaFoldDB" id="A0A1D1VPD1"/>
<feature type="compositionally biased region" description="Low complexity" evidence="1">
    <location>
        <begin position="93"/>
        <end position="111"/>
    </location>
</feature>
<evidence type="ECO:0000313" key="4">
    <source>
        <dbReference type="EMBL" id="GAV02811.1"/>
    </source>
</evidence>
<keyword evidence="2" id="KW-0812">Transmembrane</keyword>
<protein>
    <recommendedName>
        <fullName evidence="6">Glycine zipper 2TM domain-containing protein</fullName>
    </recommendedName>
</protein>
<keyword evidence="2" id="KW-0472">Membrane</keyword>
<reference evidence="4 5" key="1">
    <citation type="journal article" date="2016" name="Nat. Commun.">
        <title>Extremotolerant tardigrade genome and improved radiotolerance of human cultured cells by tardigrade-unique protein.</title>
        <authorList>
            <person name="Hashimoto T."/>
            <person name="Horikawa D.D."/>
            <person name="Saito Y."/>
            <person name="Kuwahara H."/>
            <person name="Kozuka-Hata H."/>
            <person name="Shin-I T."/>
            <person name="Minakuchi Y."/>
            <person name="Ohishi K."/>
            <person name="Motoyama A."/>
            <person name="Aizu T."/>
            <person name="Enomoto A."/>
            <person name="Kondo K."/>
            <person name="Tanaka S."/>
            <person name="Hara Y."/>
            <person name="Koshikawa S."/>
            <person name="Sagara H."/>
            <person name="Miura T."/>
            <person name="Yokobori S."/>
            <person name="Miyagawa K."/>
            <person name="Suzuki Y."/>
            <person name="Kubo T."/>
            <person name="Oyama M."/>
            <person name="Kohara Y."/>
            <person name="Fujiyama A."/>
            <person name="Arakawa K."/>
            <person name="Katayama T."/>
            <person name="Toyoda A."/>
            <person name="Kunieda T."/>
        </authorList>
    </citation>
    <scope>NUCLEOTIDE SEQUENCE [LARGE SCALE GENOMIC DNA]</scope>
    <source>
        <strain evidence="4 5">YOKOZUNA-1</strain>
    </source>
</reference>
<feature type="signal peptide" evidence="3">
    <location>
        <begin position="1"/>
        <end position="20"/>
    </location>
</feature>
<evidence type="ECO:0000256" key="2">
    <source>
        <dbReference type="SAM" id="Phobius"/>
    </source>
</evidence>
<dbReference type="PROSITE" id="PS51257">
    <property type="entry name" value="PROKAR_LIPOPROTEIN"/>
    <property type="match status" value="1"/>
</dbReference>
<organism evidence="4 5">
    <name type="scientific">Ramazzottius varieornatus</name>
    <name type="common">Water bear</name>
    <name type="synonym">Tardigrade</name>
    <dbReference type="NCBI Taxonomy" id="947166"/>
    <lineage>
        <taxon>Eukaryota</taxon>
        <taxon>Metazoa</taxon>
        <taxon>Ecdysozoa</taxon>
        <taxon>Tardigrada</taxon>
        <taxon>Eutardigrada</taxon>
        <taxon>Parachela</taxon>
        <taxon>Hypsibioidea</taxon>
        <taxon>Ramazzottiidae</taxon>
        <taxon>Ramazzottius</taxon>
    </lineage>
</organism>
<comment type="caution">
    <text evidence="4">The sequence shown here is derived from an EMBL/GenBank/DDBJ whole genome shotgun (WGS) entry which is preliminary data.</text>
</comment>
<evidence type="ECO:0000256" key="3">
    <source>
        <dbReference type="SAM" id="SignalP"/>
    </source>
</evidence>
<name>A0A1D1VPD1_RAMVA</name>
<feature type="region of interest" description="Disordered" evidence="1">
    <location>
        <begin position="88"/>
        <end position="111"/>
    </location>
</feature>
<keyword evidence="5" id="KW-1185">Reference proteome</keyword>
<dbReference type="Proteomes" id="UP000186922">
    <property type="component" value="Unassembled WGS sequence"/>
</dbReference>
<accession>A0A1D1VPD1</accession>
<feature type="chain" id="PRO_5008898680" description="Glycine zipper 2TM domain-containing protein" evidence="3">
    <location>
        <begin position="21"/>
        <end position="111"/>
    </location>
</feature>
<feature type="transmembrane region" description="Helical" evidence="2">
    <location>
        <begin position="36"/>
        <end position="55"/>
    </location>
</feature>
<keyword evidence="3" id="KW-0732">Signal</keyword>
<evidence type="ECO:0008006" key="6">
    <source>
        <dbReference type="Google" id="ProtNLM"/>
    </source>
</evidence>
<sequence>MARCHVYILVLAACVLSISCSPAAWPVHLFREKRASYMQGIGGGAIGGGLLGAMIPGMSWKQGAALGAGIGGLSTAWKNNRPSMASNYQGSPSMYGSNQGYQSSGSRFFGG</sequence>
<keyword evidence="2" id="KW-1133">Transmembrane helix</keyword>
<gene>
    <name evidence="4" type="primary">RvY_13331-1</name>
    <name evidence="4" type="synonym">RvY_13331.1</name>
    <name evidence="4" type="ORF">RvY_13331</name>
</gene>